<dbReference type="PANTHER" id="PTHR37312">
    <property type="entry name" value="MEMBRANE-BOUND ACYLTRANSFERASE YKRP-RELATED"/>
    <property type="match status" value="1"/>
</dbReference>
<dbReference type="RefSeq" id="WP_074922523.1">
    <property type="nucleotide sequence ID" value="NZ_FOKO01000003.1"/>
</dbReference>
<feature type="domain" description="Acyltransferase 3" evidence="2">
    <location>
        <begin position="7"/>
        <end position="295"/>
    </location>
</feature>
<protein>
    <submittedName>
        <fullName evidence="3">Fucose 4-O-acetylase</fullName>
    </submittedName>
</protein>
<dbReference type="EMBL" id="FOKO01000003">
    <property type="protein sequence ID" value="SFC61388.1"/>
    <property type="molecule type" value="Genomic_DNA"/>
</dbReference>
<dbReference type="GO" id="GO:0016747">
    <property type="term" value="F:acyltransferase activity, transferring groups other than amino-acyl groups"/>
    <property type="evidence" value="ECO:0007669"/>
    <property type="project" value="InterPro"/>
</dbReference>
<sequence>MKTRHIDYIDTAKGIGILSVLIGHIFPRQNVDFIYLFHMPLFFFISGYLLSPQPTTNFITKKTKGLIIPYIYFALIIITLNTVISAILGSLTIVDVAKSLIKSVYGGALLKGDLGAYWFITVLFISIIILNWMLNNLNTRKISLITIAMYSASFINQHYIASIVFPLGVNICLQAIPLMYIGYLSRNNQKFFKILSAAGMAFLLMYVLLQPESMRVDFKASQYGIPVINTLLSITWIYITFLLSNALKEIDILKFIGSASLTIMFTHQWIHFHLIALGIENLYAILIITLLLSIACHLLFKKWELSSSLLLGKSSR</sequence>
<name>A0AA94KQI2_9ENTR</name>
<accession>A0AA94KQI2</accession>
<keyword evidence="1" id="KW-0812">Transmembrane</keyword>
<feature type="transmembrane region" description="Helical" evidence="1">
    <location>
        <begin position="167"/>
        <end position="184"/>
    </location>
</feature>
<feature type="transmembrane region" description="Helical" evidence="1">
    <location>
        <begin position="221"/>
        <end position="243"/>
    </location>
</feature>
<dbReference type="Proteomes" id="UP000182314">
    <property type="component" value="Unassembled WGS sequence"/>
</dbReference>
<comment type="caution">
    <text evidence="3">The sequence shown here is derived from an EMBL/GenBank/DDBJ whole genome shotgun (WGS) entry which is preliminary data.</text>
</comment>
<evidence type="ECO:0000313" key="3">
    <source>
        <dbReference type="EMBL" id="SFC61388.1"/>
    </source>
</evidence>
<evidence type="ECO:0000256" key="1">
    <source>
        <dbReference type="SAM" id="Phobius"/>
    </source>
</evidence>
<dbReference type="InterPro" id="IPR052734">
    <property type="entry name" value="Nod_factor_acetyltransferase"/>
</dbReference>
<feature type="transmembrane region" description="Helical" evidence="1">
    <location>
        <begin position="282"/>
        <end position="300"/>
    </location>
</feature>
<feature type="transmembrane region" description="Helical" evidence="1">
    <location>
        <begin position="33"/>
        <end position="50"/>
    </location>
</feature>
<dbReference type="Pfam" id="PF01757">
    <property type="entry name" value="Acyl_transf_3"/>
    <property type="match status" value="1"/>
</dbReference>
<keyword evidence="1" id="KW-0472">Membrane</keyword>
<reference evidence="3 4" key="1">
    <citation type="submission" date="2016-10" db="EMBL/GenBank/DDBJ databases">
        <authorList>
            <person name="Varghese N."/>
            <person name="Submissions S."/>
        </authorList>
    </citation>
    <scope>NUCLEOTIDE SEQUENCE [LARGE SCALE GENOMIC DNA]</scope>
    <source>
        <strain evidence="3 4">CGMCC 1.7012</strain>
    </source>
</reference>
<dbReference type="InterPro" id="IPR002656">
    <property type="entry name" value="Acyl_transf_3_dom"/>
</dbReference>
<evidence type="ECO:0000259" key="2">
    <source>
        <dbReference type="Pfam" id="PF01757"/>
    </source>
</evidence>
<evidence type="ECO:0000313" key="4">
    <source>
        <dbReference type="Proteomes" id="UP000182314"/>
    </source>
</evidence>
<dbReference type="PANTHER" id="PTHR37312:SF1">
    <property type="entry name" value="MEMBRANE-BOUND ACYLTRANSFERASE YKRP-RELATED"/>
    <property type="match status" value="1"/>
</dbReference>
<organism evidence="3 4">
    <name type="scientific">Kosakonia oryzae</name>
    <dbReference type="NCBI Taxonomy" id="497725"/>
    <lineage>
        <taxon>Bacteria</taxon>
        <taxon>Pseudomonadati</taxon>
        <taxon>Pseudomonadota</taxon>
        <taxon>Gammaproteobacteria</taxon>
        <taxon>Enterobacterales</taxon>
        <taxon>Enterobacteriaceae</taxon>
        <taxon>Kosakonia</taxon>
    </lineage>
</organism>
<feature type="transmembrane region" description="Helical" evidence="1">
    <location>
        <begin position="191"/>
        <end position="209"/>
    </location>
</feature>
<dbReference type="AlphaFoldDB" id="A0AA94KQI2"/>
<proteinExistence type="predicted"/>
<feature type="transmembrane region" description="Helical" evidence="1">
    <location>
        <begin position="255"/>
        <end position="276"/>
    </location>
</feature>
<keyword evidence="1" id="KW-1133">Transmembrane helix</keyword>
<feature type="transmembrane region" description="Helical" evidence="1">
    <location>
        <begin position="114"/>
        <end position="135"/>
    </location>
</feature>
<gene>
    <name evidence="3" type="ORF">SAMN05216286_2906</name>
</gene>
<feature type="transmembrane region" description="Helical" evidence="1">
    <location>
        <begin position="142"/>
        <end position="161"/>
    </location>
</feature>
<feature type="transmembrane region" description="Helical" evidence="1">
    <location>
        <begin position="70"/>
        <end position="94"/>
    </location>
</feature>